<keyword evidence="5" id="KW-1185">Reference proteome</keyword>
<organism evidence="4 5">
    <name type="scientific">Punctularia strigosozonata (strain HHB-11173)</name>
    <name type="common">White-rot fungus</name>
    <dbReference type="NCBI Taxonomy" id="741275"/>
    <lineage>
        <taxon>Eukaryota</taxon>
        <taxon>Fungi</taxon>
        <taxon>Dikarya</taxon>
        <taxon>Basidiomycota</taxon>
        <taxon>Agaricomycotina</taxon>
        <taxon>Agaricomycetes</taxon>
        <taxon>Corticiales</taxon>
        <taxon>Punctulariaceae</taxon>
        <taxon>Punctularia</taxon>
    </lineage>
</organism>
<dbReference type="OrthoDB" id="10253878at2759"/>
<evidence type="ECO:0000256" key="2">
    <source>
        <dbReference type="SAM" id="MobiDB-lite"/>
    </source>
</evidence>
<comment type="similarity">
    <text evidence="1">Belongs to the CBP3 family.</text>
</comment>
<feature type="region of interest" description="Disordered" evidence="2">
    <location>
        <begin position="178"/>
        <end position="236"/>
    </location>
</feature>
<dbReference type="RefSeq" id="XP_007388541.1">
    <property type="nucleotide sequence ID" value="XM_007388479.1"/>
</dbReference>
<evidence type="ECO:0000313" key="5">
    <source>
        <dbReference type="Proteomes" id="UP000054196"/>
    </source>
</evidence>
<feature type="compositionally biased region" description="Polar residues" evidence="2">
    <location>
        <begin position="301"/>
        <end position="325"/>
    </location>
</feature>
<dbReference type="PANTHER" id="PTHR12184:SF1">
    <property type="entry name" value="UBIQUINOL-CYTOCHROME-C REDUCTASE COMPLEX ASSEMBLY FACTOR 1"/>
    <property type="match status" value="1"/>
</dbReference>
<name>R7S113_PUNST</name>
<dbReference type="EMBL" id="JH687556">
    <property type="protein sequence ID" value="EIN04070.1"/>
    <property type="molecule type" value="Genomic_DNA"/>
</dbReference>
<dbReference type="Proteomes" id="UP000054196">
    <property type="component" value="Unassembled WGS sequence"/>
</dbReference>
<feature type="compositionally biased region" description="Pro residues" evidence="2">
    <location>
        <begin position="40"/>
        <end position="53"/>
    </location>
</feature>
<feature type="region of interest" description="Disordered" evidence="2">
    <location>
        <begin position="32"/>
        <end position="60"/>
    </location>
</feature>
<dbReference type="PANTHER" id="PTHR12184">
    <property type="entry name" value="UBIQUINOL-CYTOCHROME C REDUCTASE COMPLEX ASSEMBLY FACTOR 1 FAMILY MEMBER"/>
    <property type="match status" value="1"/>
</dbReference>
<feature type="domain" description="Ubiquinol-cytochrome c chaperone" evidence="3">
    <location>
        <begin position="232"/>
        <end position="285"/>
    </location>
</feature>
<proteinExistence type="inferred from homology"/>
<dbReference type="AlphaFoldDB" id="R7S113"/>
<dbReference type="InterPro" id="IPR007129">
    <property type="entry name" value="Ubiqinol_cyt_c_chaperone_CPB3"/>
</dbReference>
<dbReference type="GO" id="GO:0034551">
    <property type="term" value="P:mitochondrial respiratory chain complex III assembly"/>
    <property type="evidence" value="ECO:0007669"/>
    <property type="project" value="TreeGrafter"/>
</dbReference>
<dbReference type="eggNOG" id="KOG2873">
    <property type="taxonomic scope" value="Eukaryota"/>
</dbReference>
<dbReference type="HOGENOM" id="CLU_051390_0_0_1"/>
<evidence type="ECO:0000256" key="1">
    <source>
        <dbReference type="ARBA" id="ARBA00006407"/>
    </source>
</evidence>
<reference evidence="5" key="1">
    <citation type="journal article" date="2012" name="Science">
        <title>The Paleozoic origin of enzymatic lignin decomposition reconstructed from 31 fungal genomes.</title>
        <authorList>
            <person name="Floudas D."/>
            <person name="Binder M."/>
            <person name="Riley R."/>
            <person name="Barry K."/>
            <person name="Blanchette R.A."/>
            <person name="Henrissat B."/>
            <person name="Martinez A.T."/>
            <person name="Otillar R."/>
            <person name="Spatafora J.W."/>
            <person name="Yadav J.S."/>
            <person name="Aerts A."/>
            <person name="Benoit I."/>
            <person name="Boyd A."/>
            <person name="Carlson A."/>
            <person name="Copeland A."/>
            <person name="Coutinho P.M."/>
            <person name="de Vries R.P."/>
            <person name="Ferreira P."/>
            <person name="Findley K."/>
            <person name="Foster B."/>
            <person name="Gaskell J."/>
            <person name="Glotzer D."/>
            <person name="Gorecki P."/>
            <person name="Heitman J."/>
            <person name="Hesse C."/>
            <person name="Hori C."/>
            <person name="Igarashi K."/>
            <person name="Jurgens J.A."/>
            <person name="Kallen N."/>
            <person name="Kersten P."/>
            <person name="Kohler A."/>
            <person name="Kuees U."/>
            <person name="Kumar T.K.A."/>
            <person name="Kuo A."/>
            <person name="LaButti K."/>
            <person name="Larrondo L.F."/>
            <person name="Lindquist E."/>
            <person name="Ling A."/>
            <person name="Lombard V."/>
            <person name="Lucas S."/>
            <person name="Lundell T."/>
            <person name="Martin R."/>
            <person name="McLaughlin D.J."/>
            <person name="Morgenstern I."/>
            <person name="Morin E."/>
            <person name="Murat C."/>
            <person name="Nagy L.G."/>
            <person name="Nolan M."/>
            <person name="Ohm R.A."/>
            <person name="Patyshakuliyeva A."/>
            <person name="Rokas A."/>
            <person name="Ruiz-Duenas F.J."/>
            <person name="Sabat G."/>
            <person name="Salamov A."/>
            <person name="Samejima M."/>
            <person name="Schmutz J."/>
            <person name="Slot J.C."/>
            <person name="St John F."/>
            <person name="Stenlid J."/>
            <person name="Sun H."/>
            <person name="Sun S."/>
            <person name="Syed K."/>
            <person name="Tsang A."/>
            <person name="Wiebenga A."/>
            <person name="Young D."/>
            <person name="Pisabarro A."/>
            <person name="Eastwood D.C."/>
            <person name="Martin F."/>
            <person name="Cullen D."/>
            <person name="Grigoriev I.V."/>
            <person name="Hibbett D.S."/>
        </authorList>
    </citation>
    <scope>NUCLEOTIDE SEQUENCE [LARGE SCALE GENOMIC DNA]</scope>
    <source>
        <strain evidence="5">HHB-11173 SS5</strain>
    </source>
</reference>
<dbReference type="Pfam" id="PF03981">
    <property type="entry name" value="Ubiq_cyt_C_chap"/>
    <property type="match status" value="2"/>
</dbReference>
<accession>R7S113</accession>
<sequence length="436" mass="48217">MLVKHLLRSSAPARVVRTVRAGRRVTVLKIPARRYATQPPEKPSSPPAVPPAEPTGRAGASPLTPFLRRHPWAMTVFLGFTRLLGYSNPRQVAARRSLALYETLCVPRAEDELEFWRRECDLPPTFQSWFTITNLHVWLLTTRLRALPKSQAEAHIQGLIDHFFLDVEDRIRAVLQPKSFEGDEPEQSAEVPEVVPTSTDSPSSRVPLRASGFYHDPRKLQTENTNGRKRKDAPESLVSRQMKILREQWAGLGMAFDVALIKGDAEMAGAVWRNLLGARGARGIALPTTATGASQEPAPTRTHTQSNSPLNVASTTLTSTPSAKTSDANFRRSINLVGGSTTAVRLVDNAPGGVDAAEMRDDGSGVRDYTPSEADKYVSYPELMATIVAYIRREVHRLEQLSDDDILGQKIMKNDRVAGREVAVVDDRLLFGPLRH</sequence>
<feature type="region of interest" description="Disordered" evidence="2">
    <location>
        <begin position="290"/>
        <end position="325"/>
    </location>
</feature>
<dbReference type="OMA" id="WFTVTNL"/>
<feature type="domain" description="Ubiquinol-cytochrome c chaperone" evidence="3">
    <location>
        <begin position="119"/>
        <end position="174"/>
    </location>
</feature>
<protein>
    <recommendedName>
        <fullName evidence="3">Ubiquinol-cytochrome c chaperone domain-containing protein</fullName>
    </recommendedName>
</protein>
<evidence type="ECO:0000313" key="4">
    <source>
        <dbReference type="EMBL" id="EIN04070.1"/>
    </source>
</evidence>
<evidence type="ECO:0000259" key="3">
    <source>
        <dbReference type="Pfam" id="PF03981"/>
    </source>
</evidence>
<dbReference type="InterPro" id="IPR021150">
    <property type="entry name" value="Ubiq_cyt_c_chap"/>
</dbReference>
<dbReference type="GO" id="GO:0005739">
    <property type="term" value="C:mitochondrion"/>
    <property type="evidence" value="ECO:0007669"/>
    <property type="project" value="TreeGrafter"/>
</dbReference>
<dbReference type="KEGG" id="psq:PUNSTDRAFT_138800"/>
<gene>
    <name evidence="4" type="ORF">PUNSTDRAFT_138800</name>
</gene>
<dbReference type="GeneID" id="18880167"/>